<comment type="caution">
    <text evidence="3">The sequence shown here is derived from an EMBL/GenBank/DDBJ whole genome shotgun (WGS) entry which is preliminary data.</text>
</comment>
<dbReference type="RefSeq" id="WP_272172152.1">
    <property type="nucleotide sequence ID" value="NZ_JAQOSL010000046.1"/>
</dbReference>
<name>A0ABW1BHK0_9ACTN</name>
<dbReference type="InterPro" id="IPR013762">
    <property type="entry name" value="Integrase-like_cat_sf"/>
</dbReference>
<dbReference type="Pfam" id="PF00589">
    <property type="entry name" value="Phage_integrase"/>
    <property type="match status" value="1"/>
</dbReference>
<dbReference type="InterPro" id="IPR011010">
    <property type="entry name" value="DNA_brk_join_enz"/>
</dbReference>
<sequence length="324" mass="35719">MPAVVRLPVGKALTVRAAADVFLDSLDNANTLRSYGIGVGKTAEHLGETRPLATVADDEIGGTLEQLWGEAAVNTWNARRASVLSWLGWCAERGYDGPAVPAWVKRMPPPDSETPARSKMAVDRLIARRDVHLREKTLWRMLYETVARAEEILGVNIEELDLAARRAPVKAKGAKPRTRRRGAPREAYVMEPVYWDAGTARLLPRLLKGRTRGPVFVTHRRPGPGKVVSSRDVCPDTGLARLSYGQARALLDEHTAVRGPGTGWDLHEYRHSGLTHLGEAGASLLMLMAKSRHKKPENVRRYFKPSPEAIAEITSLLAPGDSRR</sequence>
<dbReference type="EMBL" id="JBHSNZ010000038">
    <property type="protein sequence ID" value="MFC5812652.1"/>
    <property type="molecule type" value="Genomic_DNA"/>
</dbReference>
<keyword evidence="1" id="KW-0233">DNA recombination</keyword>
<feature type="domain" description="Tyr recombinase" evidence="2">
    <location>
        <begin position="112"/>
        <end position="315"/>
    </location>
</feature>
<evidence type="ECO:0000313" key="4">
    <source>
        <dbReference type="Proteomes" id="UP001596112"/>
    </source>
</evidence>
<dbReference type="SUPFAM" id="SSF56349">
    <property type="entry name" value="DNA breaking-rejoining enzymes"/>
    <property type="match status" value="1"/>
</dbReference>
<evidence type="ECO:0000256" key="1">
    <source>
        <dbReference type="ARBA" id="ARBA00023172"/>
    </source>
</evidence>
<dbReference type="Proteomes" id="UP001596112">
    <property type="component" value="Unassembled WGS sequence"/>
</dbReference>
<dbReference type="PROSITE" id="PS51898">
    <property type="entry name" value="TYR_RECOMBINASE"/>
    <property type="match status" value="1"/>
</dbReference>
<gene>
    <name evidence="3" type="ORF">ACFQGO_34975</name>
</gene>
<protein>
    <submittedName>
        <fullName evidence="3">Tyrosine-type recombinase/integrase</fullName>
    </submittedName>
</protein>
<keyword evidence="4" id="KW-1185">Reference proteome</keyword>
<accession>A0ABW1BHK0</accession>
<evidence type="ECO:0000313" key="3">
    <source>
        <dbReference type="EMBL" id="MFC5812652.1"/>
    </source>
</evidence>
<dbReference type="CDD" id="cd00397">
    <property type="entry name" value="DNA_BRE_C"/>
    <property type="match status" value="1"/>
</dbReference>
<dbReference type="Gene3D" id="1.10.443.10">
    <property type="entry name" value="Intergrase catalytic core"/>
    <property type="match status" value="1"/>
</dbReference>
<proteinExistence type="predicted"/>
<dbReference type="InterPro" id="IPR002104">
    <property type="entry name" value="Integrase_catalytic"/>
</dbReference>
<organism evidence="3 4">
    <name type="scientific">Streptomyces heilongjiangensis</name>
    <dbReference type="NCBI Taxonomy" id="945052"/>
    <lineage>
        <taxon>Bacteria</taxon>
        <taxon>Bacillati</taxon>
        <taxon>Actinomycetota</taxon>
        <taxon>Actinomycetes</taxon>
        <taxon>Kitasatosporales</taxon>
        <taxon>Streptomycetaceae</taxon>
        <taxon>Streptomyces</taxon>
    </lineage>
</organism>
<evidence type="ECO:0000259" key="2">
    <source>
        <dbReference type="PROSITE" id="PS51898"/>
    </source>
</evidence>
<reference evidence="4" key="1">
    <citation type="journal article" date="2019" name="Int. J. Syst. Evol. Microbiol.">
        <title>The Global Catalogue of Microorganisms (GCM) 10K type strain sequencing project: providing services to taxonomists for standard genome sequencing and annotation.</title>
        <authorList>
            <consortium name="The Broad Institute Genomics Platform"/>
            <consortium name="The Broad Institute Genome Sequencing Center for Infectious Disease"/>
            <person name="Wu L."/>
            <person name="Ma J."/>
        </authorList>
    </citation>
    <scope>NUCLEOTIDE SEQUENCE [LARGE SCALE GENOMIC DNA]</scope>
    <source>
        <strain evidence="4">JCM 9918</strain>
    </source>
</reference>